<proteinExistence type="predicted"/>
<sequence length="240" mass="24527">MSPKHGLPTVVLVHGAFADSSGFNAVAARLLADGYPVAAAPNPLRGVASDAAQVKALLDSIEGPVVLVGHSYGGAVISAAAAASENVRALVYLAAFVPDTGEAVGDLVTRFPGSTVNESLKVVPLPGGQVDLYIEPSVFHARFAGDVPAEEAALFAIAQRPATGSAFGEPAAGPQAWHTIPSYNLISGADLIIPPALQDFMAKRANSTVQTVEGASHMVFVSHPDTTVAFIERAAHETAG</sequence>
<evidence type="ECO:0000259" key="1">
    <source>
        <dbReference type="Pfam" id="PF12697"/>
    </source>
</evidence>
<dbReference type="GO" id="GO:0016787">
    <property type="term" value="F:hydrolase activity"/>
    <property type="evidence" value="ECO:0007669"/>
    <property type="project" value="UniProtKB-KW"/>
</dbReference>
<dbReference type="RefSeq" id="WP_203701360.1">
    <property type="nucleotide sequence ID" value="NZ_BAAALU010000007.1"/>
</dbReference>
<gene>
    <name evidence="2" type="ORF">Air01nite_16490</name>
</gene>
<keyword evidence="2" id="KW-0378">Hydrolase</keyword>
<dbReference type="PANTHER" id="PTHR37017">
    <property type="entry name" value="AB HYDROLASE-1 DOMAIN-CONTAINING PROTEIN-RELATED"/>
    <property type="match status" value="1"/>
</dbReference>
<dbReference type="InterPro" id="IPR000073">
    <property type="entry name" value="AB_hydrolase_1"/>
</dbReference>
<dbReference type="PANTHER" id="PTHR37017:SF11">
    <property type="entry name" value="ESTERASE_LIPASE_THIOESTERASE DOMAIN-CONTAINING PROTEIN"/>
    <property type="match status" value="1"/>
</dbReference>
<dbReference type="SUPFAM" id="SSF53474">
    <property type="entry name" value="alpha/beta-Hydrolases"/>
    <property type="match status" value="1"/>
</dbReference>
<accession>A0ABQ4BYD8</accession>
<dbReference type="InterPro" id="IPR052897">
    <property type="entry name" value="Sec-Metab_Biosynth_Hydrolase"/>
</dbReference>
<evidence type="ECO:0000313" key="2">
    <source>
        <dbReference type="EMBL" id="GIF55554.1"/>
    </source>
</evidence>
<dbReference type="Gene3D" id="3.40.50.1820">
    <property type="entry name" value="alpha/beta hydrolase"/>
    <property type="match status" value="1"/>
</dbReference>
<organism evidence="2 3">
    <name type="scientific">Asanoa iriomotensis</name>
    <dbReference type="NCBI Taxonomy" id="234613"/>
    <lineage>
        <taxon>Bacteria</taxon>
        <taxon>Bacillati</taxon>
        <taxon>Actinomycetota</taxon>
        <taxon>Actinomycetes</taxon>
        <taxon>Micromonosporales</taxon>
        <taxon>Micromonosporaceae</taxon>
        <taxon>Asanoa</taxon>
    </lineage>
</organism>
<dbReference type="Pfam" id="PF12697">
    <property type="entry name" value="Abhydrolase_6"/>
    <property type="match status" value="1"/>
</dbReference>
<keyword evidence="3" id="KW-1185">Reference proteome</keyword>
<dbReference type="InterPro" id="IPR029058">
    <property type="entry name" value="AB_hydrolase_fold"/>
</dbReference>
<dbReference type="EMBL" id="BONC01000008">
    <property type="protein sequence ID" value="GIF55554.1"/>
    <property type="molecule type" value="Genomic_DNA"/>
</dbReference>
<comment type="caution">
    <text evidence="2">The sequence shown here is derived from an EMBL/GenBank/DDBJ whole genome shotgun (WGS) entry which is preliminary data.</text>
</comment>
<reference evidence="2 3" key="1">
    <citation type="submission" date="2021-01" db="EMBL/GenBank/DDBJ databases">
        <title>Whole genome shotgun sequence of Asanoa iriomotensis NBRC 100142.</title>
        <authorList>
            <person name="Komaki H."/>
            <person name="Tamura T."/>
        </authorList>
    </citation>
    <scope>NUCLEOTIDE SEQUENCE [LARGE SCALE GENOMIC DNA]</scope>
    <source>
        <strain evidence="2 3">NBRC 100142</strain>
    </source>
</reference>
<feature type="domain" description="AB hydrolase-1" evidence="1">
    <location>
        <begin position="10"/>
        <end position="229"/>
    </location>
</feature>
<protein>
    <submittedName>
        <fullName evidence="2">Alpha/beta hydrolase</fullName>
    </submittedName>
</protein>
<name>A0ABQ4BYD8_9ACTN</name>
<evidence type="ECO:0000313" key="3">
    <source>
        <dbReference type="Proteomes" id="UP000624325"/>
    </source>
</evidence>
<dbReference type="Proteomes" id="UP000624325">
    <property type="component" value="Unassembled WGS sequence"/>
</dbReference>